<name>A0A8J5CHG7_CHIOP</name>
<organism evidence="1 2">
    <name type="scientific">Chionoecetes opilio</name>
    <name type="common">Atlantic snow crab</name>
    <name type="synonym">Cancer opilio</name>
    <dbReference type="NCBI Taxonomy" id="41210"/>
    <lineage>
        <taxon>Eukaryota</taxon>
        <taxon>Metazoa</taxon>
        <taxon>Ecdysozoa</taxon>
        <taxon>Arthropoda</taxon>
        <taxon>Crustacea</taxon>
        <taxon>Multicrustacea</taxon>
        <taxon>Malacostraca</taxon>
        <taxon>Eumalacostraca</taxon>
        <taxon>Eucarida</taxon>
        <taxon>Decapoda</taxon>
        <taxon>Pleocyemata</taxon>
        <taxon>Brachyura</taxon>
        <taxon>Eubrachyura</taxon>
        <taxon>Majoidea</taxon>
        <taxon>Majidae</taxon>
        <taxon>Chionoecetes</taxon>
    </lineage>
</organism>
<evidence type="ECO:0000313" key="1">
    <source>
        <dbReference type="EMBL" id="KAG0721848.1"/>
    </source>
</evidence>
<proteinExistence type="predicted"/>
<reference evidence="1" key="1">
    <citation type="submission" date="2020-07" db="EMBL/GenBank/DDBJ databases">
        <title>The High-quality genome of the commercially important snow crab, Chionoecetes opilio.</title>
        <authorList>
            <person name="Jeong J.-H."/>
            <person name="Ryu S."/>
        </authorList>
    </citation>
    <scope>NUCLEOTIDE SEQUENCE</scope>
    <source>
        <strain evidence="1">MADBK_172401_WGS</strain>
        <tissue evidence="1">Digestive gland</tissue>
    </source>
</reference>
<gene>
    <name evidence="1" type="ORF">GWK47_045601</name>
</gene>
<dbReference type="Proteomes" id="UP000770661">
    <property type="component" value="Unassembled WGS sequence"/>
</dbReference>
<dbReference type="OrthoDB" id="18087at2759"/>
<evidence type="ECO:0000313" key="2">
    <source>
        <dbReference type="Proteomes" id="UP000770661"/>
    </source>
</evidence>
<accession>A0A8J5CHG7</accession>
<keyword evidence="2" id="KW-1185">Reference proteome</keyword>
<sequence length="140" mass="15581">MSFHLCSDDAVIFAESLEVLVMALEALHEEAKPLGLEVWPKTKIQVFGGLQYETVQSVHACGKDIEKYLAWGTGNKSLTFNQMISIMLDLKVTAMSSDSDMFLFLLDSDKKQNRTSDQPHIHSSQLSMVFRLSSHIGSAS</sequence>
<dbReference type="AlphaFoldDB" id="A0A8J5CHG7"/>
<dbReference type="EMBL" id="JACEEZ010010407">
    <property type="protein sequence ID" value="KAG0721848.1"/>
    <property type="molecule type" value="Genomic_DNA"/>
</dbReference>
<comment type="caution">
    <text evidence="1">The sequence shown here is derived from an EMBL/GenBank/DDBJ whole genome shotgun (WGS) entry which is preliminary data.</text>
</comment>
<protein>
    <submittedName>
        <fullName evidence="1">Uncharacterized protein</fullName>
    </submittedName>
</protein>